<evidence type="ECO:0000256" key="6">
    <source>
        <dbReference type="ARBA" id="ARBA00023136"/>
    </source>
</evidence>
<keyword evidence="6 7" id="KW-0472">Membrane</keyword>
<reference evidence="9 10" key="1">
    <citation type="submission" date="2017-05" db="EMBL/GenBank/DDBJ databases">
        <title>Butyricicoccus porcorum sp. nov. a butyrate-producing bacterium from the swine intestinal tract.</title>
        <authorList>
            <person name="Trachsel J."/>
            <person name="Humphrey S."/>
            <person name="Allen H.K."/>
        </authorList>
    </citation>
    <scope>NUCLEOTIDE SEQUENCE [LARGE SCALE GENOMIC DNA]</scope>
    <source>
        <strain evidence="9">BB10</strain>
    </source>
</reference>
<organism evidence="9 10">
    <name type="scientific">Butyricicoccus porcorum</name>
    <dbReference type="NCBI Taxonomy" id="1945634"/>
    <lineage>
        <taxon>Bacteria</taxon>
        <taxon>Bacillati</taxon>
        <taxon>Bacillota</taxon>
        <taxon>Clostridia</taxon>
        <taxon>Eubacteriales</taxon>
        <taxon>Butyricicoccaceae</taxon>
        <taxon>Butyricicoccus</taxon>
    </lineage>
</organism>
<sequence>MKNACYIILAGSLWGIISIFVSILNAAGFHSLQCVEIRSFFTALLLFLYLFLTDRHKLKIRIRDIPYFIGTGIFSIVFFNYCYFEAINVTGSAAVPALLLYTAPIFVMVLSAIFFHESVTVPKLIALAMTFIGLGFVTGAFSGEETLSVKVLILGLGAGFGYALYSIFGKCIVGKYDASTITFYTFVIAAIGTLPISGITENITQLFQISSLLSALGLALFSTVLPFLFYTKGLSGIDAGKASILATVEPFVAAIVGALFFHEQFTTSKVIGMLLIVFAIVYLNIGGQKVKQ</sequence>
<accession>A0A252F2A9</accession>
<feature type="transmembrane region" description="Helical" evidence="7">
    <location>
        <begin position="65"/>
        <end position="87"/>
    </location>
</feature>
<comment type="subcellular location">
    <subcellularLocation>
        <location evidence="1">Cell membrane</location>
        <topology evidence="1">Multi-pass membrane protein</topology>
    </subcellularLocation>
</comment>
<dbReference type="GO" id="GO:0005886">
    <property type="term" value="C:plasma membrane"/>
    <property type="evidence" value="ECO:0007669"/>
    <property type="project" value="UniProtKB-SubCell"/>
</dbReference>
<dbReference type="PANTHER" id="PTHR32322">
    <property type="entry name" value="INNER MEMBRANE TRANSPORTER"/>
    <property type="match status" value="1"/>
</dbReference>
<keyword evidence="3" id="KW-1003">Cell membrane</keyword>
<feature type="transmembrane region" description="Helical" evidence="7">
    <location>
        <begin position="35"/>
        <end position="53"/>
    </location>
</feature>
<protein>
    <recommendedName>
        <fullName evidence="8">EamA domain-containing protein</fullName>
    </recommendedName>
</protein>
<dbReference type="OrthoDB" id="6707571at2"/>
<dbReference type="InterPro" id="IPR000620">
    <property type="entry name" value="EamA_dom"/>
</dbReference>
<dbReference type="SUPFAM" id="SSF103481">
    <property type="entry name" value="Multidrug resistance efflux transporter EmrE"/>
    <property type="match status" value="2"/>
</dbReference>
<keyword evidence="5 7" id="KW-1133">Transmembrane helix</keyword>
<comment type="caution">
    <text evidence="9">The sequence shown here is derived from an EMBL/GenBank/DDBJ whole genome shotgun (WGS) entry which is preliminary data.</text>
</comment>
<evidence type="ECO:0000313" key="9">
    <source>
        <dbReference type="EMBL" id="OUM19928.1"/>
    </source>
</evidence>
<dbReference type="EMBL" id="NHOC01000009">
    <property type="protein sequence ID" value="OUM19928.1"/>
    <property type="molecule type" value="Genomic_DNA"/>
</dbReference>
<dbReference type="PANTHER" id="PTHR32322:SF18">
    <property type="entry name" value="S-ADENOSYLMETHIONINE_S-ADENOSYLHOMOCYSTEINE TRANSPORTER"/>
    <property type="match status" value="1"/>
</dbReference>
<dbReference type="Gene3D" id="1.10.3730.20">
    <property type="match status" value="1"/>
</dbReference>
<keyword evidence="4 7" id="KW-0812">Transmembrane</keyword>
<comment type="similarity">
    <text evidence="2">Belongs to the EamA transporter family.</text>
</comment>
<feature type="transmembrane region" description="Helical" evidence="7">
    <location>
        <begin position="267"/>
        <end position="285"/>
    </location>
</feature>
<feature type="transmembrane region" description="Helical" evidence="7">
    <location>
        <begin position="147"/>
        <end position="168"/>
    </location>
</feature>
<feature type="transmembrane region" description="Helical" evidence="7">
    <location>
        <begin position="7"/>
        <end position="29"/>
    </location>
</feature>
<dbReference type="Pfam" id="PF00892">
    <property type="entry name" value="EamA"/>
    <property type="match status" value="2"/>
</dbReference>
<evidence type="ECO:0000256" key="1">
    <source>
        <dbReference type="ARBA" id="ARBA00004651"/>
    </source>
</evidence>
<feature type="transmembrane region" description="Helical" evidence="7">
    <location>
        <begin position="124"/>
        <end position="141"/>
    </location>
</feature>
<evidence type="ECO:0000259" key="8">
    <source>
        <dbReference type="Pfam" id="PF00892"/>
    </source>
</evidence>
<evidence type="ECO:0000256" key="5">
    <source>
        <dbReference type="ARBA" id="ARBA00022989"/>
    </source>
</evidence>
<evidence type="ECO:0000313" key="10">
    <source>
        <dbReference type="Proteomes" id="UP000194903"/>
    </source>
</evidence>
<keyword evidence="10" id="KW-1185">Reference proteome</keyword>
<feature type="transmembrane region" description="Helical" evidence="7">
    <location>
        <begin position="206"/>
        <end position="230"/>
    </location>
</feature>
<feature type="transmembrane region" description="Helical" evidence="7">
    <location>
        <begin position="93"/>
        <end position="115"/>
    </location>
</feature>
<evidence type="ECO:0000256" key="3">
    <source>
        <dbReference type="ARBA" id="ARBA00022475"/>
    </source>
</evidence>
<gene>
    <name evidence="9" type="ORF">CBW42_10640</name>
</gene>
<evidence type="ECO:0000256" key="7">
    <source>
        <dbReference type="SAM" id="Phobius"/>
    </source>
</evidence>
<feature type="transmembrane region" description="Helical" evidence="7">
    <location>
        <begin position="180"/>
        <end position="200"/>
    </location>
</feature>
<feature type="domain" description="EamA" evidence="8">
    <location>
        <begin position="4"/>
        <end position="138"/>
    </location>
</feature>
<dbReference type="AlphaFoldDB" id="A0A252F2A9"/>
<feature type="domain" description="EamA" evidence="8">
    <location>
        <begin position="151"/>
        <end position="284"/>
    </location>
</feature>
<feature type="transmembrane region" description="Helical" evidence="7">
    <location>
        <begin position="242"/>
        <end position="261"/>
    </location>
</feature>
<dbReference type="InterPro" id="IPR037185">
    <property type="entry name" value="EmrE-like"/>
</dbReference>
<dbReference type="Proteomes" id="UP000194903">
    <property type="component" value="Unassembled WGS sequence"/>
</dbReference>
<evidence type="ECO:0000256" key="4">
    <source>
        <dbReference type="ARBA" id="ARBA00022692"/>
    </source>
</evidence>
<dbReference type="InterPro" id="IPR050638">
    <property type="entry name" value="AA-Vitamin_Transporters"/>
</dbReference>
<evidence type="ECO:0000256" key="2">
    <source>
        <dbReference type="ARBA" id="ARBA00007362"/>
    </source>
</evidence>
<proteinExistence type="inferred from homology"/>
<dbReference type="RefSeq" id="WP_087021131.1">
    <property type="nucleotide sequence ID" value="NZ_CP178353.1"/>
</dbReference>
<name>A0A252F2A9_9FIRM</name>